<dbReference type="EMBL" id="GGEC01011016">
    <property type="protein sequence ID" value="MBW91499.1"/>
    <property type="molecule type" value="Transcribed_RNA"/>
</dbReference>
<keyword evidence="1" id="KW-1133">Transmembrane helix</keyword>
<sequence length="58" mass="6845">METVVLFELSSSPICLQSPWEIEFESSCTPAIYKVKLTVFHLYFLWLLAKFCLFSFNF</sequence>
<evidence type="ECO:0000313" key="2">
    <source>
        <dbReference type="EMBL" id="MBW91499.1"/>
    </source>
</evidence>
<keyword evidence="1" id="KW-0472">Membrane</keyword>
<organism evidence="2">
    <name type="scientific">Rhizophora mucronata</name>
    <name type="common">Asiatic mangrove</name>
    <dbReference type="NCBI Taxonomy" id="61149"/>
    <lineage>
        <taxon>Eukaryota</taxon>
        <taxon>Viridiplantae</taxon>
        <taxon>Streptophyta</taxon>
        <taxon>Embryophyta</taxon>
        <taxon>Tracheophyta</taxon>
        <taxon>Spermatophyta</taxon>
        <taxon>Magnoliopsida</taxon>
        <taxon>eudicotyledons</taxon>
        <taxon>Gunneridae</taxon>
        <taxon>Pentapetalae</taxon>
        <taxon>rosids</taxon>
        <taxon>fabids</taxon>
        <taxon>Malpighiales</taxon>
        <taxon>Rhizophoraceae</taxon>
        <taxon>Rhizophora</taxon>
    </lineage>
</organism>
<feature type="transmembrane region" description="Helical" evidence="1">
    <location>
        <begin position="39"/>
        <end position="56"/>
    </location>
</feature>
<keyword evidence="2" id="KW-0687">Ribonucleoprotein</keyword>
<reference evidence="2" key="1">
    <citation type="submission" date="2018-02" db="EMBL/GenBank/DDBJ databases">
        <title>Rhizophora mucronata_Transcriptome.</title>
        <authorList>
            <person name="Meera S.P."/>
            <person name="Sreeshan A."/>
            <person name="Augustine A."/>
        </authorList>
    </citation>
    <scope>NUCLEOTIDE SEQUENCE</scope>
    <source>
        <tissue evidence="2">Leaf</tissue>
    </source>
</reference>
<proteinExistence type="predicted"/>
<accession>A0A2P2JDF3</accession>
<dbReference type="GO" id="GO:0005840">
    <property type="term" value="C:ribosome"/>
    <property type="evidence" value="ECO:0007669"/>
    <property type="project" value="UniProtKB-KW"/>
</dbReference>
<evidence type="ECO:0000256" key="1">
    <source>
        <dbReference type="SAM" id="Phobius"/>
    </source>
</evidence>
<name>A0A2P2JDF3_RHIMU</name>
<protein>
    <submittedName>
        <fullName evidence="2">60S ribosomal protein L35aA</fullName>
    </submittedName>
</protein>
<keyword evidence="1" id="KW-0812">Transmembrane</keyword>
<dbReference type="AlphaFoldDB" id="A0A2P2JDF3"/>
<keyword evidence="2" id="KW-0689">Ribosomal protein</keyword>